<dbReference type="Pfam" id="PF02541">
    <property type="entry name" value="Ppx-GppA"/>
    <property type="match status" value="1"/>
</dbReference>
<dbReference type="EMBL" id="NDYI01000006">
    <property type="protein sequence ID" value="OXZ39131.1"/>
    <property type="molecule type" value="Genomic_DNA"/>
</dbReference>
<dbReference type="InterPro" id="IPR050273">
    <property type="entry name" value="GppA/Ppx_hydrolase"/>
</dbReference>
<dbReference type="PANTHER" id="PTHR30005">
    <property type="entry name" value="EXOPOLYPHOSPHATASE"/>
    <property type="match status" value="1"/>
</dbReference>
<proteinExistence type="inferred from homology"/>
<dbReference type="SUPFAM" id="SSF53067">
    <property type="entry name" value="Actin-like ATPase domain"/>
    <property type="match status" value="2"/>
</dbReference>
<dbReference type="RefSeq" id="WP_004167010.1">
    <property type="nucleotide sequence ID" value="NZ_JAWHBM010000009.1"/>
</dbReference>
<evidence type="ECO:0000256" key="1">
    <source>
        <dbReference type="ARBA" id="ARBA00007125"/>
    </source>
</evidence>
<sequence length="299" mass="33309">MIYAVIDIGSNTIRLSVYKVIGDEVKNLFNEKSSASLASFIEKGMMNEHGIQKLINTLKEFKNLISNFEDISKTYAIATASIRNSCNRREIIERVRTEVGIDIELISGEEEAKLSFLGSGIDSQSGILTDIGGGSSEIVVFEQGKVVKTSSLNIGSLVAFDNFARGLFITKDEKKLLEDDIKLMIASNNLNRVQHDLVCAVGGSARACLKLYNEYYDKEAGNVIITMDGLKNLINTLINMENRAKMKLILKVKADRIHTLIPGMIILYRIAKYFYADIIRVSMTGIREGFVYSKILERG</sequence>
<dbReference type="InterPro" id="IPR003695">
    <property type="entry name" value="Ppx_GppA_N"/>
</dbReference>
<dbReference type="PANTHER" id="PTHR30005:SF0">
    <property type="entry name" value="RETROGRADE REGULATION PROTEIN 2"/>
    <property type="match status" value="1"/>
</dbReference>
<dbReference type="InterPro" id="IPR043129">
    <property type="entry name" value="ATPase_NBD"/>
</dbReference>
<accession>A0A133N2W1</accession>
<organism evidence="2 3">
    <name type="scientific">Finegoldia magna</name>
    <name type="common">Peptostreptococcus magnus</name>
    <dbReference type="NCBI Taxonomy" id="1260"/>
    <lineage>
        <taxon>Bacteria</taxon>
        <taxon>Bacillati</taxon>
        <taxon>Bacillota</taxon>
        <taxon>Tissierellia</taxon>
        <taxon>Tissierellales</taxon>
        <taxon>Peptoniphilaceae</taxon>
        <taxon>Finegoldia</taxon>
    </lineage>
</organism>
<name>A0A133N2W1_FINMA</name>
<dbReference type="AlphaFoldDB" id="A0A133N2W1"/>
<reference evidence="3" key="1">
    <citation type="submission" date="2017-04" db="EMBL/GenBank/DDBJ databases">
        <title>Finegoldia magna isolated from orthopedic joint implant-associated infections.</title>
        <authorList>
            <person name="Bjorklund S."/>
            <person name="Bruggemann H."/>
            <person name="Jensen A."/>
            <person name="Hellmark B."/>
            <person name="Soderquist B."/>
        </authorList>
    </citation>
    <scope>NUCLEOTIDE SEQUENCE [LARGE SCALE GENOMIC DNA]</scope>
    <source>
        <strain evidence="3">08T492</strain>
    </source>
</reference>
<dbReference type="Gene3D" id="3.30.420.40">
    <property type="match status" value="1"/>
</dbReference>
<dbReference type="CDD" id="cd24052">
    <property type="entry name" value="ASKHA_NBD_HpPPX-GppA-like"/>
    <property type="match status" value="1"/>
</dbReference>
<evidence type="ECO:0000313" key="3">
    <source>
        <dbReference type="Proteomes" id="UP000215361"/>
    </source>
</evidence>
<evidence type="ECO:0000313" key="2">
    <source>
        <dbReference type="EMBL" id="OXZ39131.1"/>
    </source>
</evidence>
<comment type="similarity">
    <text evidence="1">Belongs to the GppA/Ppx family.</text>
</comment>
<dbReference type="GO" id="GO:0016462">
    <property type="term" value="F:pyrophosphatase activity"/>
    <property type="evidence" value="ECO:0007669"/>
    <property type="project" value="TreeGrafter"/>
</dbReference>
<dbReference type="Gene3D" id="3.30.420.150">
    <property type="entry name" value="Exopolyphosphatase. Domain 2"/>
    <property type="match status" value="1"/>
</dbReference>
<protein>
    <submittedName>
        <fullName evidence="2">Exopolyphosphatase</fullName>
    </submittedName>
</protein>
<gene>
    <name evidence="2" type="ORF">B9N56_01920</name>
</gene>
<comment type="caution">
    <text evidence="2">The sequence shown here is derived from an EMBL/GenBank/DDBJ whole genome shotgun (WGS) entry which is preliminary data.</text>
</comment>
<dbReference type="Proteomes" id="UP000215361">
    <property type="component" value="Unassembled WGS sequence"/>
</dbReference>